<dbReference type="InterPro" id="IPR011006">
    <property type="entry name" value="CheY-like_superfamily"/>
</dbReference>
<dbReference type="AlphaFoldDB" id="A0A4U1IXP1"/>
<evidence type="ECO:0008006" key="3">
    <source>
        <dbReference type="Google" id="ProtNLM"/>
    </source>
</evidence>
<accession>A0A4U1IXP1</accession>
<reference evidence="1 2" key="1">
    <citation type="submission" date="2019-04" db="EMBL/GenBank/DDBJ databases">
        <authorList>
            <person name="Li Y."/>
            <person name="Wang J."/>
        </authorList>
    </citation>
    <scope>NUCLEOTIDE SEQUENCE [LARGE SCALE GENOMIC DNA]</scope>
    <source>
        <strain evidence="1 2">DSM 14668</strain>
    </source>
</reference>
<dbReference type="SUPFAM" id="SSF52172">
    <property type="entry name" value="CheY-like"/>
    <property type="match status" value="1"/>
</dbReference>
<name>A0A4U1IXP1_9BACT</name>
<evidence type="ECO:0000313" key="2">
    <source>
        <dbReference type="Proteomes" id="UP000309215"/>
    </source>
</evidence>
<dbReference type="EMBL" id="SSMQ01000061">
    <property type="protein sequence ID" value="TKC98987.1"/>
    <property type="molecule type" value="Genomic_DNA"/>
</dbReference>
<dbReference type="OrthoDB" id="5516823at2"/>
<gene>
    <name evidence="1" type="ORF">E8A74_39180</name>
</gene>
<dbReference type="RefSeq" id="WP_136934230.1">
    <property type="nucleotide sequence ID" value="NZ_SSMQ01000061.1"/>
</dbReference>
<comment type="caution">
    <text evidence="1">The sequence shown here is derived from an EMBL/GenBank/DDBJ whole genome shotgun (WGS) entry which is preliminary data.</text>
</comment>
<protein>
    <recommendedName>
        <fullName evidence="3">Response regulator</fullName>
    </recommendedName>
</protein>
<sequence length="130" mass="13953">MQHPAVVAIIHEDEAVARSLAEEIEASGLRAVTAALSSLVVAPEEALALFAQHDPRVVVYDVSPHDESVPFLTFLRGTKVGSRPTFVLTTTAEHEHEPLLREAIDLRSCPHAVDTLVSAVTRAASARRAA</sequence>
<organism evidence="1 2">
    <name type="scientific">Polyangium fumosum</name>
    <dbReference type="NCBI Taxonomy" id="889272"/>
    <lineage>
        <taxon>Bacteria</taxon>
        <taxon>Pseudomonadati</taxon>
        <taxon>Myxococcota</taxon>
        <taxon>Polyangia</taxon>
        <taxon>Polyangiales</taxon>
        <taxon>Polyangiaceae</taxon>
        <taxon>Polyangium</taxon>
    </lineage>
</organism>
<dbReference type="Proteomes" id="UP000309215">
    <property type="component" value="Unassembled WGS sequence"/>
</dbReference>
<evidence type="ECO:0000313" key="1">
    <source>
        <dbReference type="EMBL" id="TKC98987.1"/>
    </source>
</evidence>
<keyword evidence="2" id="KW-1185">Reference proteome</keyword>
<proteinExistence type="predicted"/>